<sequence>MLTEVARFLLLVLSLLPVSVDSLECMSCVRTPHSTQLDRFRVTTRLIRPECEMEPVPCDRDQDACVTISMHVGSGQFWMGAGCDRRSNFRHLQCENVRTLQRNVQLGFVNERRAVQRVCVCVTDRCNRAFFPSAHPLLFLLSIVLLLLPL</sequence>
<evidence type="ECO:0000313" key="2">
    <source>
        <dbReference type="Proteomes" id="UP000095287"/>
    </source>
</evidence>
<keyword evidence="1" id="KW-0732">Signal</keyword>
<organism evidence="2 3">
    <name type="scientific">Steinernema glaseri</name>
    <dbReference type="NCBI Taxonomy" id="37863"/>
    <lineage>
        <taxon>Eukaryota</taxon>
        <taxon>Metazoa</taxon>
        <taxon>Ecdysozoa</taxon>
        <taxon>Nematoda</taxon>
        <taxon>Chromadorea</taxon>
        <taxon>Rhabditida</taxon>
        <taxon>Tylenchina</taxon>
        <taxon>Panagrolaimomorpha</taxon>
        <taxon>Strongyloidoidea</taxon>
        <taxon>Steinernematidae</taxon>
        <taxon>Steinernema</taxon>
    </lineage>
</organism>
<dbReference type="WBParaSite" id="L893_g28720.t1">
    <property type="protein sequence ID" value="L893_g28720.t1"/>
    <property type="gene ID" value="L893_g28720"/>
</dbReference>
<evidence type="ECO:0000313" key="3">
    <source>
        <dbReference type="WBParaSite" id="L893_g28720.t1"/>
    </source>
</evidence>
<dbReference type="AlphaFoldDB" id="A0A1I7ZQY6"/>
<proteinExistence type="predicted"/>
<keyword evidence="2" id="KW-1185">Reference proteome</keyword>
<feature type="chain" id="PRO_5009313799" evidence="1">
    <location>
        <begin position="23"/>
        <end position="150"/>
    </location>
</feature>
<accession>A0A1I7ZQY6</accession>
<evidence type="ECO:0000256" key="1">
    <source>
        <dbReference type="SAM" id="SignalP"/>
    </source>
</evidence>
<dbReference type="Proteomes" id="UP000095287">
    <property type="component" value="Unplaced"/>
</dbReference>
<name>A0A1I7ZQY6_9BILA</name>
<feature type="signal peptide" evidence="1">
    <location>
        <begin position="1"/>
        <end position="22"/>
    </location>
</feature>
<protein>
    <submittedName>
        <fullName evidence="3">Protein quiver</fullName>
    </submittedName>
</protein>
<reference evidence="3" key="1">
    <citation type="submission" date="2016-11" db="UniProtKB">
        <authorList>
            <consortium name="WormBaseParasite"/>
        </authorList>
    </citation>
    <scope>IDENTIFICATION</scope>
</reference>